<comment type="caution">
    <text evidence="1">The sequence shown here is derived from an EMBL/GenBank/DDBJ whole genome shotgun (WGS) entry which is preliminary data.</text>
</comment>
<evidence type="ECO:0000313" key="2">
    <source>
        <dbReference type="Proteomes" id="UP000618943"/>
    </source>
</evidence>
<dbReference type="Proteomes" id="UP000618943">
    <property type="component" value="Unassembled WGS sequence"/>
</dbReference>
<organism evidence="1 2">
    <name type="scientific">Viridibacillus soli</name>
    <dbReference type="NCBI Taxonomy" id="2798301"/>
    <lineage>
        <taxon>Bacteria</taxon>
        <taxon>Bacillati</taxon>
        <taxon>Bacillota</taxon>
        <taxon>Bacilli</taxon>
        <taxon>Bacillales</taxon>
        <taxon>Caryophanaceae</taxon>
        <taxon>Viridibacillus</taxon>
    </lineage>
</organism>
<dbReference type="PANTHER" id="PTHR32432">
    <property type="entry name" value="CELL DIVISION PROTEIN FTSA-RELATED"/>
    <property type="match status" value="1"/>
</dbReference>
<dbReference type="Gene3D" id="3.30.1490.300">
    <property type="match status" value="1"/>
</dbReference>
<dbReference type="RefSeq" id="WP_200747538.1">
    <property type="nucleotide sequence ID" value="NZ_JAEOAH010000001.1"/>
</dbReference>
<dbReference type="PANTHER" id="PTHR32432:SF3">
    <property type="entry name" value="ETHANOLAMINE UTILIZATION PROTEIN EUTJ"/>
    <property type="match status" value="1"/>
</dbReference>
<accession>A0ABS1H208</accession>
<name>A0ABS1H208_9BACL</name>
<sequence>MIYRKKKRQLSLVYNDYAMQVLSVSSNDLTQAIVKGIPLDEGIVVDGVIEDELAFFEVLKEQVKQWGLKGQAVRFFVPDRTVMMKVIDHPQELKDEEAIKEFVEMELGRSIHLPFEDSLIDIYDAQAGDGKATLFATSADEVQKLIGLLDDAGLTPVVADIKAISNLRLLELVMPNIHNSTTLITDWSINELTITIYSQGEVEFLRYQTINTERSKWHSKYTEGGFEYVYGDEKMNYKTALMEPLSEIDRILNFYHYSLNKGEKNVDDIVVMGDSPELPYIIDTLESQLTLPIHTLTDQMITSKLPNFKASQSGLAGLALKEVE</sequence>
<dbReference type="EMBL" id="JAEOAH010000001">
    <property type="protein sequence ID" value="MBK3493442.1"/>
    <property type="molecule type" value="Genomic_DNA"/>
</dbReference>
<dbReference type="InterPro" id="IPR050696">
    <property type="entry name" value="FtsA/MreB"/>
</dbReference>
<dbReference type="SUPFAM" id="SSF53067">
    <property type="entry name" value="Actin-like ATPase domain"/>
    <property type="match status" value="1"/>
</dbReference>
<reference evidence="1 2" key="1">
    <citation type="submission" date="2020-12" db="EMBL/GenBank/DDBJ databases">
        <title>YIM B01967 draft genome.</title>
        <authorList>
            <person name="Yan X."/>
        </authorList>
    </citation>
    <scope>NUCLEOTIDE SEQUENCE [LARGE SCALE GENOMIC DNA]</scope>
    <source>
        <strain evidence="1 2">YIM B01967</strain>
    </source>
</reference>
<keyword evidence="2" id="KW-1185">Reference proteome</keyword>
<gene>
    <name evidence="1" type="primary">pilM</name>
    <name evidence="1" type="ORF">JFL43_00870</name>
</gene>
<dbReference type="InterPro" id="IPR005883">
    <property type="entry name" value="PilM"/>
</dbReference>
<evidence type="ECO:0000313" key="1">
    <source>
        <dbReference type="EMBL" id="MBK3493442.1"/>
    </source>
</evidence>
<dbReference type="InterPro" id="IPR043129">
    <property type="entry name" value="ATPase_NBD"/>
</dbReference>
<proteinExistence type="predicted"/>
<dbReference type="Gene3D" id="3.30.420.40">
    <property type="match status" value="2"/>
</dbReference>
<dbReference type="Pfam" id="PF11104">
    <property type="entry name" value="PilM_2"/>
    <property type="match status" value="1"/>
</dbReference>
<protein>
    <submittedName>
        <fullName evidence="1">Pilus assembly protein PilM</fullName>
    </submittedName>
</protein>